<dbReference type="Pfam" id="PF00646">
    <property type="entry name" value="F-box"/>
    <property type="match status" value="1"/>
</dbReference>
<dbReference type="InterPro" id="IPR001810">
    <property type="entry name" value="F-box_dom"/>
</dbReference>
<dbReference type="PANTHER" id="PTHR31639:SF293">
    <property type="entry name" value="F-BOX_LRR-REPEAT PROTEIN 13-LIKE"/>
    <property type="match status" value="1"/>
</dbReference>
<proteinExistence type="predicted"/>
<sequence>MFESAKRVGWKLQNPTVDILPECLIQEILGFLSYDEATKTSILSKTWLQAWSTLPNLKFTADFYKVNMDLVDNIMEKYRDENIPIEKFELSKSYSSCSPSIVPMFYRWLDVAL</sequence>
<dbReference type="AlphaFoldDB" id="A0A2G2ZTT3"/>
<dbReference type="InterPro" id="IPR036047">
    <property type="entry name" value="F-box-like_dom_sf"/>
</dbReference>
<evidence type="ECO:0000259" key="1">
    <source>
        <dbReference type="Pfam" id="PF00646"/>
    </source>
</evidence>
<dbReference type="SUPFAM" id="SSF81383">
    <property type="entry name" value="F-box domain"/>
    <property type="match status" value="1"/>
</dbReference>
<comment type="caution">
    <text evidence="2">The sequence shown here is derived from an EMBL/GenBank/DDBJ whole genome shotgun (WGS) entry which is preliminary data.</text>
</comment>
<evidence type="ECO:0000313" key="2">
    <source>
        <dbReference type="EMBL" id="PHT85400.1"/>
    </source>
</evidence>
<gene>
    <name evidence="2" type="ORF">T459_07506</name>
</gene>
<dbReference type="PANTHER" id="PTHR31639">
    <property type="entry name" value="F-BOX PROTEIN-LIKE"/>
    <property type="match status" value="1"/>
</dbReference>
<accession>A0A2G2ZTT3</accession>
<dbReference type="Gramene" id="PHT85400">
    <property type="protein sequence ID" value="PHT85400"/>
    <property type="gene ID" value="T459_07506"/>
</dbReference>
<name>A0A2G2ZTT3_CAPAN</name>
<dbReference type="EMBL" id="AYRZ02000003">
    <property type="protein sequence ID" value="PHT85400.1"/>
    <property type="molecule type" value="Genomic_DNA"/>
</dbReference>
<dbReference type="Proteomes" id="UP000222542">
    <property type="component" value="Unassembled WGS sequence"/>
</dbReference>
<reference evidence="2 3" key="1">
    <citation type="journal article" date="2014" name="Nat. Genet.">
        <title>Genome sequence of the hot pepper provides insights into the evolution of pungency in Capsicum species.</title>
        <authorList>
            <person name="Kim S."/>
            <person name="Park M."/>
            <person name="Yeom S.I."/>
            <person name="Kim Y.M."/>
            <person name="Lee J.M."/>
            <person name="Lee H.A."/>
            <person name="Seo E."/>
            <person name="Choi J."/>
            <person name="Cheong K."/>
            <person name="Kim K.T."/>
            <person name="Jung K."/>
            <person name="Lee G.W."/>
            <person name="Oh S.K."/>
            <person name="Bae C."/>
            <person name="Kim S.B."/>
            <person name="Lee H.Y."/>
            <person name="Kim S.Y."/>
            <person name="Kim M.S."/>
            <person name="Kang B.C."/>
            <person name="Jo Y.D."/>
            <person name="Yang H.B."/>
            <person name="Jeong H.J."/>
            <person name="Kang W.H."/>
            <person name="Kwon J.K."/>
            <person name="Shin C."/>
            <person name="Lim J.Y."/>
            <person name="Park J.H."/>
            <person name="Huh J.H."/>
            <person name="Kim J.S."/>
            <person name="Kim B.D."/>
            <person name="Cohen O."/>
            <person name="Paran I."/>
            <person name="Suh M.C."/>
            <person name="Lee S.B."/>
            <person name="Kim Y.K."/>
            <person name="Shin Y."/>
            <person name="Noh S.J."/>
            <person name="Park J."/>
            <person name="Seo Y.S."/>
            <person name="Kwon S.Y."/>
            <person name="Kim H.A."/>
            <person name="Park J.M."/>
            <person name="Kim H.J."/>
            <person name="Choi S.B."/>
            <person name="Bosland P.W."/>
            <person name="Reeves G."/>
            <person name="Jo S.H."/>
            <person name="Lee B.W."/>
            <person name="Cho H.T."/>
            <person name="Choi H.S."/>
            <person name="Lee M.S."/>
            <person name="Yu Y."/>
            <person name="Do Choi Y."/>
            <person name="Park B.S."/>
            <person name="van Deynze A."/>
            <person name="Ashrafi H."/>
            <person name="Hill T."/>
            <person name="Kim W.T."/>
            <person name="Pai H.S."/>
            <person name="Ahn H.K."/>
            <person name="Yeam I."/>
            <person name="Giovannoni J.J."/>
            <person name="Rose J.K."/>
            <person name="Sorensen I."/>
            <person name="Lee S.J."/>
            <person name="Kim R.W."/>
            <person name="Choi I.Y."/>
            <person name="Choi B.S."/>
            <person name="Lim J.S."/>
            <person name="Lee Y.H."/>
            <person name="Choi D."/>
        </authorList>
    </citation>
    <scope>NUCLEOTIDE SEQUENCE [LARGE SCALE GENOMIC DNA]</scope>
    <source>
        <strain evidence="3">cv. CM334</strain>
    </source>
</reference>
<evidence type="ECO:0000313" key="3">
    <source>
        <dbReference type="Proteomes" id="UP000222542"/>
    </source>
</evidence>
<protein>
    <recommendedName>
        <fullName evidence="1">F-box domain-containing protein</fullName>
    </recommendedName>
</protein>
<feature type="domain" description="F-box" evidence="1">
    <location>
        <begin position="20"/>
        <end position="57"/>
    </location>
</feature>
<keyword evidence="3" id="KW-1185">Reference proteome</keyword>
<reference evidence="2 3" key="2">
    <citation type="journal article" date="2017" name="Genome Biol.">
        <title>New reference genome sequences of hot pepper reveal the massive evolution of plant disease-resistance genes by retroduplication.</title>
        <authorList>
            <person name="Kim S."/>
            <person name="Park J."/>
            <person name="Yeom S.I."/>
            <person name="Kim Y.M."/>
            <person name="Seo E."/>
            <person name="Kim K.T."/>
            <person name="Kim M.S."/>
            <person name="Lee J.M."/>
            <person name="Cheong K."/>
            <person name="Shin H.S."/>
            <person name="Kim S.B."/>
            <person name="Han K."/>
            <person name="Lee J."/>
            <person name="Park M."/>
            <person name="Lee H.A."/>
            <person name="Lee H.Y."/>
            <person name="Lee Y."/>
            <person name="Oh S."/>
            <person name="Lee J.H."/>
            <person name="Choi E."/>
            <person name="Choi E."/>
            <person name="Lee S.E."/>
            <person name="Jeon J."/>
            <person name="Kim H."/>
            <person name="Choi G."/>
            <person name="Song H."/>
            <person name="Lee J."/>
            <person name="Lee S.C."/>
            <person name="Kwon J.K."/>
            <person name="Lee H.Y."/>
            <person name="Koo N."/>
            <person name="Hong Y."/>
            <person name="Kim R.W."/>
            <person name="Kang W.H."/>
            <person name="Huh J.H."/>
            <person name="Kang B.C."/>
            <person name="Yang T.J."/>
            <person name="Lee Y.H."/>
            <person name="Bennetzen J.L."/>
            <person name="Choi D."/>
        </authorList>
    </citation>
    <scope>NUCLEOTIDE SEQUENCE [LARGE SCALE GENOMIC DNA]</scope>
    <source>
        <strain evidence="3">cv. CM334</strain>
    </source>
</reference>
<organism evidence="2 3">
    <name type="scientific">Capsicum annuum</name>
    <name type="common">Capsicum pepper</name>
    <dbReference type="NCBI Taxonomy" id="4072"/>
    <lineage>
        <taxon>Eukaryota</taxon>
        <taxon>Viridiplantae</taxon>
        <taxon>Streptophyta</taxon>
        <taxon>Embryophyta</taxon>
        <taxon>Tracheophyta</taxon>
        <taxon>Spermatophyta</taxon>
        <taxon>Magnoliopsida</taxon>
        <taxon>eudicotyledons</taxon>
        <taxon>Gunneridae</taxon>
        <taxon>Pentapetalae</taxon>
        <taxon>asterids</taxon>
        <taxon>lamiids</taxon>
        <taxon>Solanales</taxon>
        <taxon>Solanaceae</taxon>
        <taxon>Solanoideae</taxon>
        <taxon>Capsiceae</taxon>
        <taxon>Capsicum</taxon>
    </lineage>
</organism>